<dbReference type="AlphaFoldDB" id="A0A9Q3FRN9"/>
<comment type="caution">
    <text evidence="1">The sequence shown here is derived from an EMBL/GenBank/DDBJ whole genome shotgun (WGS) entry which is preliminary data.</text>
</comment>
<organism evidence="1 2">
    <name type="scientific">Austropuccinia psidii MF-1</name>
    <dbReference type="NCBI Taxonomy" id="1389203"/>
    <lineage>
        <taxon>Eukaryota</taxon>
        <taxon>Fungi</taxon>
        <taxon>Dikarya</taxon>
        <taxon>Basidiomycota</taxon>
        <taxon>Pucciniomycotina</taxon>
        <taxon>Pucciniomycetes</taxon>
        <taxon>Pucciniales</taxon>
        <taxon>Sphaerophragmiaceae</taxon>
        <taxon>Austropuccinia</taxon>
    </lineage>
</organism>
<proteinExistence type="predicted"/>
<evidence type="ECO:0000313" key="1">
    <source>
        <dbReference type="EMBL" id="MBW0543352.1"/>
    </source>
</evidence>
<dbReference type="OrthoDB" id="6594378at2759"/>
<dbReference type="PANTHER" id="PTHR45913">
    <property type="entry name" value="EPM2A-INTERACTING PROTEIN 1"/>
    <property type="match status" value="1"/>
</dbReference>
<name>A0A9Q3FRN9_9BASI</name>
<evidence type="ECO:0000313" key="2">
    <source>
        <dbReference type="Proteomes" id="UP000765509"/>
    </source>
</evidence>
<reference evidence="1" key="1">
    <citation type="submission" date="2021-03" db="EMBL/GenBank/DDBJ databases">
        <title>Draft genome sequence of rust myrtle Austropuccinia psidii MF-1, a brazilian biotype.</title>
        <authorList>
            <person name="Quecine M.C."/>
            <person name="Pachon D.M.R."/>
            <person name="Bonatelli M.L."/>
            <person name="Correr F.H."/>
            <person name="Franceschini L.M."/>
            <person name="Leite T.F."/>
            <person name="Margarido G.R.A."/>
            <person name="Almeida C.A."/>
            <person name="Ferrarezi J.A."/>
            <person name="Labate C.A."/>
        </authorList>
    </citation>
    <scope>NUCLEOTIDE SEQUENCE</scope>
    <source>
        <strain evidence="1">MF-1</strain>
    </source>
</reference>
<gene>
    <name evidence="1" type="ORF">O181_083067</name>
</gene>
<protein>
    <recommendedName>
        <fullName evidence="3">SPIN-DOC-like zinc-finger domain-containing protein</fullName>
    </recommendedName>
</protein>
<sequence length="150" mass="17047">MASSKPGTSGLGVKRSYKDDISSRTFNIEWIEKFLCIKGKNSRPTCLVCNSVIAVPKKFNVQRHYNNHNDIIEKYPEGSVKRTEYITKKTNSLLTQQQIFTKQSNEKKDMVLTSYEIAFLLAKCGKPYSDGEIIKKSLDIFAKNANDSKI</sequence>
<keyword evidence="2" id="KW-1185">Reference proteome</keyword>
<dbReference type="Proteomes" id="UP000765509">
    <property type="component" value="Unassembled WGS sequence"/>
</dbReference>
<dbReference type="EMBL" id="AVOT02048113">
    <property type="protein sequence ID" value="MBW0543352.1"/>
    <property type="molecule type" value="Genomic_DNA"/>
</dbReference>
<accession>A0A9Q3FRN9</accession>
<dbReference type="PANTHER" id="PTHR45913:SF5">
    <property type="entry name" value="GENERAL TRANSCRIPTION FACTOR II-I REPEAT DOMAIN-CONTAINING PROTEIN 2A-LIKE PROTEIN"/>
    <property type="match status" value="1"/>
</dbReference>
<evidence type="ECO:0008006" key="3">
    <source>
        <dbReference type="Google" id="ProtNLM"/>
    </source>
</evidence>